<dbReference type="EMBL" id="JBJKFK010000384">
    <property type="protein sequence ID" value="KAL3317427.1"/>
    <property type="molecule type" value="Genomic_DNA"/>
</dbReference>
<dbReference type="SUPFAM" id="SSF55666">
    <property type="entry name" value="Ribonuclease PH domain 2-like"/>
    <property type="match status" value="1"/>
</dbReference>
<dbReference type="PANTHER" id="PTHR11097">
    <property type="entry name" value="EXOSOME COMPLEX EXONUCLEASE RIBOSOMAL RNA PROCESSING PROTEIN"/>
    <property type="match status" value="1"/>
</dbReference>
<evidence type="ECO:0000256" key="5">
    <source>
        <dbReference type="SAM" id="MobiDB-lite"/>
    </source>
</evidence>
<protein>
    <submittedName>
        <fullName evidence="8">Exosome complex component RRP45</fullName>
    </submittedName>
</protein>
<dbReference type="SUPFAM" id="SSF54211">
    <property type="entry name" value="Ribosomal protein S5 domain 2-like"/>
    <property type="match status" value="1"/>
</dbReference>
<dbReference type="InterPro" id="IPR050590">
    <property type="entry name" value="Exosome_comp_Rrp42_subfam"/>
</dbReference>
<feature type="domain" description="Exoribonuclease phosphorolytic" evidence="7">
    <location>
        <begin position="194"/>
        <end position="259"/>
    </location>
</feature>
<feature type="compositionally biased region" description="Basic and acidic residues" evidence="5">
    <location>
        <begin position="345"/>
        <end position="354"/>
    </location>
</feature>
<comment type="caution">
    <text evidence="8">The sequence shown here is derived from an EMBL/GenBank/DDBJ whole genome shotgun (WGS) entry which is preliminary data.</text>
</comment>
<dbReference type="AlphaFoldDB" id="A0ABD2QDT7"/>
<evidence type="ECO:0000256" key="4">
    <source>
        <dbReference type="ARBA" id="ARBA00022490"/>
    </source>
</evidence>
<evidence type="ECO:0000313" key="9">
    <source>
        <dbReference type="Proteomes" id="UP001626550"/>
    </source>
</evidence>
<keyword evidence="4" id="KW-0963">Cytoplasm</keyword>
<evidence type="ECO:0000259" key="7">
    <source>
        <dbReference type="Pfam" id="PF03725"/>
    </source>
</evidence>
<dbReference type="InterPro" id="IPR027408">
    <property type="entry name" value="PNPase/RNase_PH_dom_sf"/>
</dbReference>
<evidence type="ECO:0000313" key="8">
    <source>
        <dbReference type="EMBL" id="KAL3317427.1"/>
    </source>
</evidence>
<dbReference type="PANTHER" id="PTHR11097:SF14">
    <property type="entry name" value="EXOSOME COMPLEX COMPONENT RRP45"/>
    <property type="match status" value="1"/>
</dbReference>
<feature type="compositionally biased region" description="Acidic residues" evidence="5">
    <location>
        <begin position="377"/>
        <end position="389"/>
    </location>
</feature>
<dbReference type="GO" id="GO:0005634">
    <property type="term" value="C:nucleus"/>
    <property type="evidence" value="ECO:0007669"/>
    <property type="project" value="UniProtKB-SubCell"/>
</dbReference>
<dbReference type="Pfam" id="PF03725">
    <property type="entry name" value="RNase_PH_C"/>
    <property type="match status" value="1"/>
</dbReference>
<organism evidence="8 9">
    <name type="scientific">Cichlidogyrus casuarinus</name>
    <dbReference type="NCBI Taxonomy" id="1844966"/>
    <lineage>
        <taxon>Eukaryota</taxon>
        <taxon>Metazoa</taxon>
        <taxon>Spiralia</taxon>
        <taxon>Lophotrochozoa</taxon>
        <taxon>Platyhelminthes</taxon>
        <taxon>Monogenea</taxon>
        <taxon>Monopisthocotylea</taxon>
        <taxon>Dactylogyridea</taxon>
        <taxon>Ancyrocephalidae</taxon>
        <taxon>Cichlidogyrus</taxon>
    </lineage>
</organism>
<reference evidence="8 9" key="1">
    <citation type="submission" date="2024-11" db="EMBL/GenBank/DDBJ databases">
        <title>Adaptive evolution of stress response genes in parasites aligns with host niche diversity.</title>
        <authorList>
            <person name="Hahn C."/>
            <person name="Resl P."/>
        </authorList>
    </citation>
    <scope>NUCLEOTIDE SEQUENCE [LARGE SCALE GENOMIC DNA]</scope>
    <source>
        <strain evidence="8">EGGRZ-B1_66</strain>
        <tissue evidence="8">Body</tissue>
    </source>
</reference>
<dbReference type="Proteomes" id="UP001626550">
    <property type="component" value="Unassembled WGS sequence"/>
</dbReference>
<dbReference type="Pfam" id="PF01138">
    <property type="entry name" value="RNase_PH"/>
    <property type="match status" value="1"/>
</dbReference>
<feature type="region of interest" description="Disordered" evidence="5">
    <location>
        <begin position="340"/>
        <end position="389"/>
    </location>
</feature>
<comment type="subcellular location">
    <subcellularLocation>
        <location evidence="2">Cytoplasm</location>
    </subcellularLocation>
    <subcellularLocation>
        <location evidence="1">Nucleus</location>
    </subcellularLocation>
</comment>
<proteinExistence type="inferred from homology"/>
<dbReference type="GO" id="GO:0005737">
    <property type="term" value="C:cytoplasm"/>
    <property type="evidence" value="ECO:0007669"/>
    <property type="project" value="UniProtKB-SubCell"/>
</dbReference>
<evidence type="ECO:0000256" key="2">
    <source>
        <dbReference type="ARBA" id="ARBA00004496"/>
    </source>
</evidence>
<feature type="domain" description="Exoribonuclease phosphorolytic" evidence="6">
    <location>
        <begin position="31"/>
        <end position="165"/>
    </location>
</feature>
<dbReference type="InterPro" id="IPR015847">
    <property type="entry name" value="ExoRNase_PH_dom2"/>
</dbReference>
<comment type="similarity">
    <text evidence="3">Belongs to the RNase PH family.</text>
</comment>
<keyword evidence="9" id="KW-1185">Reference proteome</keyword>
<gene>
    <name evidence="8" type="primary">EXOSC9</name>
    <name evidence="8" type="ORF">Ciccas_003917</name>
</gene>
<evidence type="ECO:0000256" key="1">
    <source>
        <dbReference type="ARBA" id="ARBA00004123"/>
    </source>
</evidence>
<name>A0ABD2QDT7_9PLAT</name>
<dbReference type="InterPro" id="IPR001247">
    <property type="entry name" value="ExoRNase_PH_dom1"/>
</dbReference>
<sequence>MQITPNVEQETFSKLIYSELRLDGRSFKETRDVKFRFPQGSAKDGGACIASIGGTAILATISLDVVEPRSSRPTQGNLLINFDLKKLNHVMGKRGPRRFEDEGRRLSSMLQNCLMDSIDLNNLCIVAWERVFSIKIELSVISCDGNLADAGALAAVAALMTFKRPDIYVDSVGKVQVDYEELVRPKIALSLIRMPVLITFALTHSQILVDPTMREELLLNTGRVIVGMTEFNEVCCLFTTGIQSRINPKDLDECVALASVKARGLVALLRQVLDSFEKYRNVMIEEKKGRQSEVIKARDLLGACPVMLSSADFIELHPQSSANDMELGEVVTEPEEIIISDNEEEKTASNEDKNSPYGFIELGTKEKLRKRKHQPQPDDDDDDNPIVIL</sequence>
<evidence type="ECO:0000256" key="3">
    <source>
        <dbReference type="ARBA" id="ARBA00006678"/>
    </source>
</evidence>
<dbReference type="InterPro" id="IPR036345">
    <property type="entry name" value="ExoRNase_PH_dom2_sf"/>
</dbReference>
<dbReference type="InterPro" id="IPR020568">
    <property type="entry name" value="Ribosomal_Su5_D2-typ_SF"/>
</dbReference>
<evidence type="ECO:0000259" key="6">
    <source>
        <dbReference type="Pfam" id="PF01138"/>
    </source>
</evidence>
<dbReference type="Gene3D" id="3.30.230.70">
    <property type="entry name" value="GHMP Kinase, N-terminal domain"/>
    <property type="match status" value="1"/>
</dbReference>
<accession>A0ABD2QDT7</accession>